<evidence type="ECO:0000256" key="6">
    <source>
        <dbReference type="ARBA" id="ARBA00049026"/>
    </source>
</evidence>
<dbReference type="Gene3D" id="3.40.640.10">
    <property type="entry name" value="Type I PLP-dependent aspartate aminotransferase-like (Major domain)"/>
    <property type="match status" value="2"/>
</dbReference>
<dbReference type="GO" id="GO:0004375">
    <property type="term" value="F:glycine dehydrogenase (decarboxylating) activity"/>
    <property type="evidence" value="ECO:0007669"/>
    <property type="project" value="UniProtKB-UniRule"/>
</dbReference>
<dbReference type="FunFam" id="3.90.1150.10:FF:000007">
    <property type="entry name" value="Glycine dehydrogenase (decarboxylating), mitochondrial"/>
    <property type="match status" value="1"/>
</dbReference>
<comment type="cofactor">
    <cofactor evidence="1 7 8">
        <name>pyridoxal 5'-phosphate</name>
        <dbReference type="ChEBI" id="CHEBI:597326"/>
    </cofactor>
</comment>
<comment type="function">
    <text evidence="8">The glycine cleavage system catalyzes the degradation of glycine.</text>
</comment>
<dbReference type="PANTHER" id="PTHR11773:SF1">
    <property type="entry name" value="GLYCINE DEHYDROGENASE (DECARBOXYLATING), MITOCHONDRIAL"/>
    <property type="match status" value="1"/>
</dbReference>
<name>A0AAD9JQ54_9ANNE</name>
<dbReference type="InterPro" id="IPR049315">
    <property type="entry name" value="GDC-P_N"/>
</dbReference>
<evidence type="ECO:0000256" key="1">
    <source>
        <dbReference type="ARBA" id="ARBA00001933"/>
    </source>
</evidence>
<feature type="modified residue" description="N6-(pyridoxal phosphate)lysine" evidence="7">
    <location>
        <position position="750"/>
    </location>
</feature>
<dbReference type="InterPro" id="IPR015422">
    <property type="entry name" value="PyrdxlP-dep_Trfase_small"/>
</dbReference>
<dbReference type="GO" id="GO:0005739">
    <property type="term" value="C:mitochondrion"/>
    <property type="evidence" value="ECO:0007669"/>
    <property type="project" value="UniProtKB-SubCell"/>
</dbReference>
<comment type="catalytic activity">
    <reaction evidence="6 8">
        <text>N(6)-[(R)-lipoyl]-L-lysyl-[glycine-cleavage complex H protein] + glycine + H(+) = N(6)-[(R)-S(8)-aminomethyldihydrolipoyl]-L-lysyl-[glycine-cleavage complex H protein] + CO2</text>
        <dbReference type="Rhea" id="RHEA:24304"/>
        <dbReference type="Rhea" id="RHEA-COMP:10494"/>
        <dbReference type="Rhea" id="RHEA-COMP:10495"/>
        <dbReference type="ChEBI" id="CHEBI:15378"/>
        <dbReference type="ChEBI" id="CHEBI:16526"/>
        <dbReference type="ChEBI" id="CHEBI:57305"/>
        <dbReference type="ChEBI" id="CHEBI:83099"/>
        <dbReference type="ChEBI" id="CHEBI:83143"/>
        <dbReference type="EC" id="1.4.4.2"/>
    </reaction>
</comment>
<keyword evidence="8" id="KW-0809">Transit peptide</keyword>
<dbReference type="GO" id="GO:0005960">
    <property type="term" value="C:glycine cleavage complex"/>
    <property type="evidence" value="ECO:0007669"/>
    <property type="project" value="TreeGrafter"/>
</dbReference>
<dbReference type="Pfam" id="PF21478">
    <property type="entry name" value="GcvP2_C"/>
    <property type="match status" value="1"/>
</dbReference>
<evidence type="ECO:0000313" key="12">
    <source>
        <dbReference type="Proteomes" id="UP001208570"/>
    </source>
</evidence>
<dbReference type="NCBIfam" id="TIGR00461">
    <property type="entry name" value="gcvP"/>
    <property type="match status" value="1"/>
</dbReference>
<dbReference type="NCBIfam" id="NF003346">
    <property type="entry name" value="PRK04366.1"/>
    <property type="match status" value="1"/>
</dbReference>
<dbReference type="Pfam" id="PF02347">
    <property type="entry name" value="GDC-P"/>
    <property type="match status" value="1"/>
</dbReference>
<evidence type="ECO:0000259" key="9">
    <source>
        <dbReference type="Pfam" id="PF02347"/>
    </source>
</evidence>
<dbReference type="InterPro" id="IPR049316">
    <property type="entry name" value="GDC-P_C"/>
</dbReference>
<dbReference type="GO" id="GO:0030170">
    <property type="term" value="F:pyridoxal phosphate binding"/>
    <property type="evidence" value="ECO:0007669"/>
    <property type="project" value="TreeGrafter"/>
</dbReference>
<dbReference type="InterPro" id="IPR015421">
    <property type="entry name" value="PyrdxlP-dep_Trfase_major"/>
</dbReference>
<keyword evidence="8" id="KW-0496">Mitochondrion</keyword>
<dbReference type="GO" id="GO:0019464">
    <property type="term" value="P:glycine decarboxylation via glycine cleavage system"/>
    <property type="evidence" value="ECO:0007669"/>
    <property type="project" value="TreeGrafter"/>
</dbReference>
<comment type="caution">
    <text evidence="11">The sequence shown here is derived from an EMBL/GenBank/DDBJ whole genome shotgun (WGS) entry which is preliminary data.</text>
</comment>
<dbReference type="FunFam" id="3.40.640.10:FF:000005">
    <property type="entry name" value="Glycine dehydrogenase (decarboxylating), mitochondrial"/>
    <property type="match status" value="1"/>
</dbReference>
<dbReference type="HAMAP" id="MF_00711">
    <property type="entry name" value="GcvP"/>
    <property type="match status" value="1"/>
</dbReference>
<keyword evidence="12" id="KW-1185">Reference proteome</keyword>
<organism evidence="11 12">
    <name type="scientific">Paralvinella palmiformis</name>
    <dbReference type="NCBI Taxonomy" id="53620"/>
    <lineage>
        <taxon>Eukaryota</taxon>
        <taxon>Metazoa</taxon>
        <taxon>Spiralia</taxon>
        <taxon>Lophotrochozoa</taxon>
        <taxon>Annelida</taxon>
        <taxon>Polychaeta</taxon>
        <taxon>Sedentaria</taxon>
        <taxon>Canalipalpata</taxon>
        <taxon>Terebellida</taxon>
        <taxon>Terebelliformia</taxon>
        <taxon>Alvinellidae</taxon>
        <taxon>Paralvinella</taxon>
    </lineage>
</organism>
<dbReference type="AlphaFoldDB" id="A0AAD9JQ54"/>
<dbReference type="FunFam" id="3.40.640.10:FF:000007">
    <property type="entry name" value="glycine dehydrogenase (Decarboxylating), mitochondrial"/>
    <property type="match status" value="1"/>
</dbReference>
<accession>A0AAD9JQ54</accession>
<evidence type="ECO:0000259" key="10">
    <source>
        <dbReference type="Pfam" id="PF21478"/>
    </source>
</evidence>
<feature type="domain" description="Glycine cleavage system P-protein N-terminal" evidence="9">
    <location>
        <begin position="60"/>
        <end position="483"/>
    </location>
</feature>
<dbReference type="CDD" id="cd00613">
    <property type="entry name" value="GDC-P"/>
    <property type="match status" value="2"/>
</dbReference>
<dbReference type="InterPro" id="IPR003437">
    <property type="entry name" value="GcvP"/>
</dbReference>
<evidence type="ECO:0000256" key="5">
    <source>
        <dbReference type="ARBA" id="ARBA00046415"/>
    </source>
</evidence>
<feature type="domain" description="Glycine dehydrogenase C-terminal" evidence="10">
    <location>
        <begin position="825"/>
        <end position="946"/>
    </location>
</feature>
<dbReference type="SUPFAM" id="SSF53383">
    <property type="entry name" value="PLP-dependent transferases"/>
    <property type="match status" value="2"/>
</dbReference>
<dbReference type="InterPro" id="IPR015424">
    <property type="entry name" value="PyrdxlP-dep_Trfase"/>
</dbReference>
<dbReference type="EMBL" id="JAODUP010000209">
    <property type="protein sequence ID" value="KAK2156575.1"/>
    <property type="molecule type" value="Genomic_DNA"/>
</dbReference>
<dbReference type="Gene3D" id="3.90.1150.10">
    <property type="entry name" value="Aspartate Aminotransferase, domain 1"/>
    <property type="match status" value="2"/>
</dbReference>
<evidence type="ECO:0000256" key="2">
    <source>
        <dbReference type="ARBA" id="ARBA00010756"/>
    </source>
</evidence>
<comment type="subunit">
    <text evidence="5">Homodimer. The glycine cleavage system is composed of four proteins: P, T, L and H.</text>
</comment>
<evidence type="ECO:0000256" key="3">
    <source>
        <dbReference type="ARBA" id="ARBA00022898"/>
    </source>
</evidence>
<protein>
    <recommendedName>
        <fullName evidence="8">Glycine cleavage system P protein</fullName>
        <ecNumber evidence="8">1.4.4.2</ecNumber>
    </recommendedName>
</protein>
<gene>
    <name evidence="11" type="ORF">LSH36_209g00006</name>
</gene>
<dbReference type="PANTHER" id="PTHR11773">
    <property type="entry name" value="GLYCINE DEHYDROGENASE, DECARBOXYLATING"/>
    <property type="match status" value="1"/>
</dbReference>
<sequence length="1022" mass="113911">MLRLSYAGSRALRGRSRICSVWMQRTKTITTTSRVVQAYSTTSTTSTFDRLIPKHDDFSQRHIGPAPSEKVAMLETIGVESIEELISQAMPQKIRLNRELNIGPALDENQLLRRFDEICQQNKVWRTYIGMGFYNCVVPNTIMRNIFENPGWTTQYTPYQPEISQGRLEGLLNYQTMIADMTKLDIANASLLDEATACAEAMGLSFRHNKRRKFYVDSKLHPQNIAVVQTRASALGINVEVSDREKMDFSNHDYSGVIIQYPDTEGTIYDLTTMVEQAHSNGTLVICTTDLLALTILRPPGEFGVDIAVGSSQRFGVPLGFGGPHAGFFAIKEVFKRVMPGRVVGVTRDANGKEAYRLALQTREQHIRRDKATSNICTAQALLANMAAMFAVYHGPNGLKHIGKRVHNATLILARGLKEAGHHVTNDIFFDTLKVIPVWSAETIKSQAEQKQINFYYYSDGGIGISLDETTEESDLQDLFSIFDCPKSVREIAEMVGPEPENSILQSPFRRTSSYLTHPVFNRYQSETNIVRYMKILENKDISLCHSMIPLGSCTMKLNSTTQMMPCSRTEFKDIHPFVPEDQVEGYHQLFSELEKDLCEITGYDKISFQPNSGAQGEYAGLRTIRAYLESIGESQRTVCLIPESAHGTNPASAQMAGMKILQIRVNKSGSIDIDDLKAKTEKHSDTLAVLMITYPSTNGVFDEDISEICDLIHANGGQVYLDGANMNAQVGICRPGDYGSDVSHLNLHKTFCIPHGGGGPGMGPIGVKEHLAPFLPSHPVIPVKGTINGQPFGTISAAPYGSSAILPISWAYIKMMAGSGLRHATEMAIINANYMSKRLNGYYKILFTNKNGFCAHEFILDCREFKKNSGVEVIDIAKRLQDYGFHAPTMSFPVSGSLMIEPTESEDKEELDKYCDALISIHKEIEMIEEGKLDPLDNPLKNAPHPVTVLTATNWDRPYPREMACSPAAFVIPNTKFWPMVARIDDIYGDQHLVCNRPPDTYYASPYSKLVMEKQRVKSVS</sequence>
<evidence type="ECO:0000256" key="7">
    <source>
        <dbReference type="PIRSR" id="PIRSR603437-50"/>
    </source>
</evidence>
<keyword evidence="3 7" id="KW-0663">Pyridoxal phosphate</keyword>
<evidence type="ECO:0000256" key="4">
    <source>
        <dbReference type="ARBA" id="ARBA00023002"/>
    </source>
</evidence>
<dbReference type="GO" id="GO:0016594">
    <property type="term" value="F:glycine binding"/>
    <property type="evidence" value="ECO:0007669"/>
    <property type="project" value="TreeGrafter"/>
</dbReference>
<dbReference type="EC" id="1.4.4.2" evidence="8"/>
<evidence type="ECO:0000256" key="8">
    <source>
        <dbReference type="RuleBase" id="RU364056"/>
    </source>
</evidence>
<dbReference type="InterPro" id="IPR020581">
    <property type="entry name" value="GDC_P"/>
</dbReference>
<keyword evidence="4 8" id="KW-0560">Oxidoreductase</keyword>
<evidence type="ECO:0000313" key="11">
    <source>
        <dbReference type="EMBL" id="KAK2156575.1"/>
    </source>
</evidence>
<comment type="similarity">
    <text evidence="2 8">Belongs to the GcvP family.</text>
</comment>
<reference evidence="11" key="1">
    <citation type="journal article" date="2023" name="Mol. Biol. Evol.">
        <title>Third-Generation Sequencing Reveals the Adaptive Role of the Epigenome in Three Deep-Sea Polychaetes.</title>
        <authorList>
            <person name="Perez M."/>
            <person name="Aroh O."/>
            <person name="Sun Y."/>
            <person name="Lan Y."/>
            <person name="Juniper S.K."/>
            <person name="Young C.R."/>
            <person name="Angers B."/>
            <person name="Qian P.Y."/>
        </authorList>
    </citation>
    <scope>NUCLEOTIDE SEQUENCE</scope>
    <source>
        <strain evidence="11">P08H-3</strain>
    </source>
</reference>
<comment type="subcellular location">
    <subcellularLocation>
        <location evidence="8">Mitochondrion</location>
    </subcellularLocation>
</comment>
<dbReference type="Proteomes" id="UP001208570">
    <property type="component" value="Unassembled WGS sequence"/>
</dbReference>
<dbReference type="FunFam" id="3.90.1150.10:FF:000025">
    <property type="entry name" value="Glycine cleavage system P protein"/>
    <property type="match status" value="1"/>
</dbReference>
<proteinExistence type="inferred from homology"/>
<dbReference type="NCBIfam" id="NF001696">
    <property type="entry name" value="PRK00451.1"/>
    <property type="match status" value="1"/>
</dbReference>